<feature type="compositionally biased region" description="Polar residues" evidence="10">
    <location>
        <begin position="458"/>
        <end position="474"/>
    </location>
</feature>
<feature type="domain" description="DUF1899" evidence="11">
    <location>
        <begin position="4"/>
        <end position="68"/>
    </location>
</feature>
<accession>A0A060TAF2</accession>
<dbReference type="GO" id="GO:0051015">
    <property type="term" value="F:actin filament binding"/>
    <property type="evidence" value="ECO:0007669"/>
    <property type="project" value="TreeGrafter"/>
</dbReference>
<dbReference type="PANTHER" id="PTHR10856:SF0">
    <property type="entry name" value="CORONIN"/>
    <property type="match status" value="1"/>
</dbReference>
<protein>
    <recommendedName>
        <fullName evidence="9">Coronin</fullName>
    </recommendedName>
</protein>
<evidence type="ECO:0000259" key="11">
    <source>
        <dbReference type="SMART" id="SM01166"/>
    </source>
</evidence>
<evidence type="ECO:0000256" key="3">
    <source>
        <dbReference type="ARBA" id="ARBA00022574"/>
    </source>
</evidence>
<feature type="repeat" description="WD" evidence="8">
    <location>
        <begin position="134"/>
        <end position="176"/>
    </location>
</feature>
<evidence type="ECO:0000256" key="7">
    <source>
        <dbReference type="ARBA" id="ARBA00062568"/>
    </source>
</evidence>
<dbReference type="FunFam" id="2.130.10.10:FF:000197">
    <property type="entry name" value="Coronin"/>
    <property type="match status" value="1"/>
</dbReference>
<dbReference type="PRINTS" id="PR00320">
    <property type="entry name" value="GPROTEINBRPT"/>
</dbReference>
<dbReference type="InterPro" id="IPR019775">
    <property type="entry name" value="WD40_repeat_CS"/>
</dbReference>
<evidence type="ECO:0000256" key="2">
    <source>
        <dbReference type="ARBA" id="ARBA00022553"/>
    </source>
</evidence>
<dbReference type="Pfam" id="PF08953">
    <property type="entry name" value="DUF1899"/>
    <property type="match status" value="1"/>
</dbReference>
<dbReference type="Gene3D" id="2.130.10.10">
    <property type="entry name" value="YVTN repeat-like/Quinoprotein amine dehydrogenase"/>
    <property type="match status" value="1"/>
</dbReference>
<dbReference type="InterPro" id="IPR001680">
    <property type="entry name" value="WD40_rpt"/>
</dbReference>
<dbReference type="InterPro" id="IPR020472">
    <property type="entry name" value="WD40_PAC1"/>
</dbReference>
<keyword evidence="5" id="KW-0175">Coiled coil</keyword>
<keyword evidence="6" id="KW-0009">Actin-binding</keyword>
<evidence type="ECO:0000256" key="8">
    <source>
        <dbReference type="PROSITE-ProRule" id="PRU00221"/>
    </source>
</evidence>
<dbReference type="SMART" id="SM00320">
    <property type="entry name" value="WD40"/>
    <property type="match status" value="4"/>
</dbReference>
<feature type="compositionally biased region" description="Basic and acidic residues" evidence="10">
    <location>
        <begin position="487"/>
        <end position="523"/>
    </location>
</feature>
<dbReference type="PROSITE" id="PS00678">
    <property type="entry name" value="WD_REPEATS_1"/>
    <property type="match status" value="2"/>
</dbReference>
<keyword evidence="4 9" id="KW-0677">Repeat</keyword>
<dbReference type="SMART" id="SM01167">
    <property type="entry name" value="DUF1900"/>
    <property type="match status" value="1"/>
</dbReference>
<feature type="region of interest" description="Disordered" evidence="10">
    <location>
        <begin position="408"/>
        <end position="565"/>
    </location>
</feature>
<dbReference type="Pfam" id="PF00400">
    <property type="entry name" value="WD40"/>
    <property type="match status" value="3"/>
</dbReference>
<dbReference type="Pfam" id="PF16300">
    <property type="entry name" value="WD40_4"/>
    <property type="match status" value="1"/>
</dbReference>
<dbReference type="SMART" id="SM01166">
    <property type="entry name" value="DUF1899"/>
    <property type="match status" value="1"/>
</dbReference>
<reference evidence="12" key="1">
    <citation type="submission" date="2014-02" db="EMBL/GenBank/DDBJ databases">
        <authorList>
            <person name="Genoscope - CEA"/>
        </authorList>
    </citation>
    <scope>NUCLEOTIDE SEQUENCE</scope>
    <source>
        <strain evidence="12">LS3</strain>
    </source>
</reference>
<feature type="repeat" description="WD" evidence="8">
    <location>
        <begin position="176"/>
        <end position="217"/>
    </location>
</feature>
<dbReference type="InterPro" id="IPR015943">
    <property type="entry name" value="WD40/YVTN_repeat-like_dom_sf"/>
</dbReference>
<keyword evidence="2" id="KW-0597">Phosphoprotein</keyword>
<dbReference type="PANTHER" id="PTHR10856">
    <property type="entry name" value="CORONIN"/>
    <property type="match status" value="1"/>
</dbReference>
<evidence type="ECO:0000256" key="1">
    <source>
        <dbReference type="ARBA" id="ARBA00009482"/>
    </source>
</evidence>
<feature type="compositionally biased region" description="Basic and acidic residues" evidence="10">
    <location>
        <begin position="537"/>
        <end position="550"/>
    </location>
</feature>
<reference evidence="12" key="2">
    <citation type="submission" date="2014-06" db="EMBL/GenBank/DDBJ databases">
        <title>The complete genome of Blastobotrys (Arxula) adeninivorans LS3 - a yeast of biotechnological interest.</title>
        <authorList>
            <person name="Kunze G."/>
            <person name="Gaillardin C."/>
            <person name="Czernicka M."/>
            <person name="Durrens P."/>
            <person name="Martin T."/>
            <person name="Boer E."/>
            <person name="Gabaldon T."/>
            <person name="Cruz J."/>
            <person name="Talla E."/>
            <person name="Marck C."/>
            <person name="Goffeau A."/>
            <person name="Barbe V."/>
            <person name="Baret P."/>
            <person name="Baronian K."/>
            <person name="Beier S."/>
            <person name="Bleykasten C."/>
            <person name="Bode R."/>
            <person name="Casaregola S."/>
            <person name="Despons L."/>
            <person name="Fairhead C."/>
            <person name="Giersberg M."/>
            <person name="Gierski P."/>
            <person name="Hahnel U."/>
            <person name="Hartmann A."/>
            <person name="Jankowska D."/>
            <person name="Jubin C."/>
            <person name="Jung P."/>
            <person name="Lafontaine I."/>
            <person name="Leh-Louis V."/>
            <person name="Lemaire M."/>
            <person name="Marcet-Houben M."/>
            <person name="Mascher M."/>
            <person name="Morel G."/>
            <person name="Richard G.-F."/>
            <person name="Riechen J."/>
            <person name="Sacerdot C."/>
            <person name="Sarkar A."/>
            <person name="Savel G."/>
            <person name="Schacherer J."/>
            <person name="Sherman D."/>
            <person name="Straub M.-L."/>
            <person name="Stein N."/>
            <person name="Thierry A."/>
            <person name="Trautwein-Schult A."/>
            <person name="Westhof E."/>
            <person name="Worch S."/>
            <person name="Dujon B."/>
            <person name="Souciet J.-L."/>
            <person name="Wincker P."/>
            <person name="Scholz U."/>
            <person name="Neuveglise N."/>
        </authorList>
    </citation>
    <scope>NUCLEOTIDE SEQUENCE</scope>
    <source>
        <strain evidence="12">LS3</strain>
    </source>
</reference>
<dbReference type="GO" id="GO:0030479">
    <property type="term" value="C:actin cortical patch"/>
    <property type="evidence" value="ECO:0007669"/>
    <property type="project" value="UniProtKB-ARBA"/>
</dbReference>
<comment type="subunit">
    <text evidence="7">Binds to F-actin.</text>
</comment>
<evidence type="ECO:0000256" key="4">
    <source>
        <dbReference type="ARBA" id="ARBA00022737"/>
    </source>
</evidence>
<sequence>MSGRFVRASKFRHVYGQPVKRELYYDNIRLTHNAWDSNLIKVNPKYLSVNWDASGGGAFAVIPLSEAGKLQDTIPLFRGHTSNVLDTDWNPFDDDVIASASDDGTIGIYRVPDNFTTRHEDPEDIEDVMPVKRLKGHSRKVGHVLFHPTAENVLASSSGDYTVKIWDIEKEECLATLEHKDLITSMAFNYNGSLLATVSRDKTIRIWDIRKQEVLSQGKGHAGAKSQRLAWLGSSDRIVTTGFDASDRQFAVWDVNDIAKGPLGGFRHVGFSAGICMPFFDEGTNILYLAGKGDGNIQYYEFADDEMHELSEYQSTDPQRGVAVLPRRGLRVNDHEIFRVYKTVNDNCIAPIPFYIPRKSDTFQEDVYPAARAGEPALTAQEWWSGKDSSPKVISLAAVFNNQQTEAFVEQPKVNGNKTKDTKETKTETKSETKPTEPEQKTEPKSEPKEVKEESKVHTPNSKPSTMFASSSVDNFLEKALNSDDPDLSKNKLDDSGWNSDDDKPAPPRDIEDKSKPEPKQPEPKQPAPKEPGAKQPEPKVKEPEVKAEKVNSVNSKSPDLTEQVATLTSAVESLTKRLEARDAAFDALSEKLDKVLAAVSK</sequence>
<feature type="compositionally biased region" description="Polar residues" evidence="10">
    <location>
        <begin position="552"/>
        <end position="565"/>
    </location>
</feature>
<dbReference type="PROSITE" id="PS50294">
    <property type="entry name" value="WD_REPEATS_REGION"/>
    <property type="match status" value="2"/>
</dbReference>
<comment type="similarity">
    <text evidence="1 9">Belongs to the WD repeat coronin family.</text>
</comment>
<evidence type="ECO:0000256" key="5">
    <source>
        <dbReference type="ARBA" id="ARBA00023054"/>
    </source>
</evidence>
<dbReference type="PROSITE" id="PS50082">
    <property type="entry name" value="WD_REPEATS_2"/>
    <property type="match status" value="3"/>
</dbReference>
<name>A0A060TAF2_BLAAD</name>
<evidence type="ECO:0000313" key="12">
    <source>
        <dbReference type="EMBL" id="CDP38085.1"/>
    </source>
</evidence>
<dbReference type="AlphaFoldDB" id="A0A060TAF2"/>
<feature type="compositionally biased region" description="Basic and acidic residues" evidence="10">
    <location>
        <begin position="418"/>
        <end position="457"/>
    </location>
</feature>
<organism evidence="12">
    <name type="scientific">Blastobotrys adeninivorans</name>
    <name type="common">Yeast</name>
    <name type="synonym">Arxula adeninivorans</name>
    <dbReference type="NCBI Taxonomy" id="409370"/>
    <lineage>
        <taxon>Eukaryota</taxon>
        <taxon>Fungi</taxon>
        <taxon>Dikarya</taxon>
        <taxon>Ascomycota</taxon>
        <taxon>Saccharomycotina</taxon>
        <taxon>Dipodascomycetes</taxon>
        <taxon>Dipodascales</taxon>
        <taxon>Trichomonascaceae</taxon>
        <taxon>Blastobotrys</taxon>
    </lineage>
</organism>
<evidence type="ECO:0000256" key="10">
    <source>
        <dbReference type="SAM" id="MobiDB-lite"/>
    </source>
</evidence>
<dbReference type="PhylomeDB" id="A0A060TAF2"/>
<dbReference type="InterPro" id="IPR015505">
    <property type="entry name" value="Coronin"/>
</dbReference>
<proteinExistence type="inferred from homology"/>
<evidence type="ECO:0000256" key="9">
    <source>
        <dbReference type="RuleBase" id="RU280818"/>
    </source>
</evidence>
<dbReference type="InterPro" id="IPR036322">
    <property type="entry name" value="WD40_repeat_dom_sf"/>
</dbReference>
<evidence type="ECO:0000256" key="6">
    <source>
        <dbReference type="ARBA" id="ARBA00023203"/>
    </source>
</evidence>
<dbReference type="EMBL" id="HG937694">
    <property type="protein sequence ID" value="CDP38085.1"/>
    <property type="molecule type" value="Genomic_DNA"/>
</dbReference>
<dbReference type="SUPFAM" id="SSF50978">
    <property type="entry name" value="WD40 repeat-like"/>
    <property type="match status" value="1"/>
</dbReference>
<dbReference type="GO" id="GO:0007015">
    <property type="term" value="P:actin filament organization"/>
    <property type="evidence" value="ECO:0007669"/>
    <property type="project" value="TreeGrafter"/>
</dbReference>
<gene>
    <name evidence="12" type="ORF">GNLVRS02_ARAD1D26532g</name>
</gene>
<keyword evidence="3 8" id="KW-0853">WD repeat</keyword>
<dbReference type="InterPro" id="IPR015048">
    <property type="entry name" value="DUF1899"/>
</dbReference>
<feature type="repeat" description="WD" evidence="8">
    <location>
        <begin position="77"/>
        <end position="119"/>
    </location>
</feature>